<dbReference type="Proteomes" id="UP000316727">
    <property type="component" value="Unassembled WGS sequence"/>
</dbReference>
<comment type="caution">
    <text evidence="2">The sequence shown here is derived from an EMBL/GenBank/DDBJ whole genome shotgun (WGS) entry which is preliminary data.</text>
</comment>
<dbReference type="OrthoDB" id="1453258at2"/>
<feature type="transmembrane region" description="Helical" evidence="1">
    <location>
        <begin position="30"/>
        <end position="50"/>
    </location>
</feature>
<keyword evidence="1" id="KW-0472">Membrane</keyword>
<reference evidence="2 3" key="1">
    <citation type="submission" date="2019-06" db="EMBL/GenBank/DDBJ databases">
        <title>A novel bacterium of genus Pontibacter, isolated from marine sediment.</title>
        <authorList>
            <person name="Huang H."/>
            <person name="Mo K."/>
            <person name="Hu Y."/>
        </authorList>
    </citation>
    <scope>NUCLEOTIDE SEQUENCE [LARGE SCALE GENOMIC DNA]</scope>
    <source>
        <strain evidence="2 3">HB172049</strain>
    </source>
</reference>
<name>A0A501VT46_9BACT</name>
<evidence type="ECO:0000313" key="3">
    <source>
        <dbReference type="Proteomes" id="UP000316727"/>
    </source>
</evidence>
<organism evidence="2 3">
    <name type="scientific">Pontibacter mangrovi</name>
    <dbReference type="NCBI Taxonomy" id="2589816"/>
    <lineage>
        <taxon>Bacteria</taxon>
        <taxon>Pseudomonadati</taxon>
        <taxon>Bacteroidota</taxon>
        <taxon>Cytophagia</taxon>
        <taxon>Cytophagales</taxon>
        <taxon>Hymenobacteraceae</taxon>
        <taxon>Pontibacter</taxon>
    </lineage>
</organism>
<keyword evidence="3" id="KW-1185">Reference proteome</keyword>
<accession>A0A501VT46</accession>
<dbReference type="RefSeq" id="WP_140623998.1">
    <property type="nucleotide sequence ID" value="NZ_VFRQ01000018.1"/>
</dbReference>
<feature type="transmembrane region" description="Helical" evidence="1">
    <location>
        <begin position="62"/>
        <end position="80"/>
    </location>
</feature>
<evidence type="ECO:0000256" key="1">
    <source>
        <dbReference type="SAM" id="Phobius"/>
    </source>
</evidence>
<dbReference type="EMBL" id="VFRQ01000018">
    <property type="protein sequence ID" value="TPE40258.1"/>
    <property type="molecule type" value="Genomic_DNA"/>
</dbReference>
<feature type="transmembrane region" description="Helical" evidence="1">
    <location>
        <begin position="100"/>
        <end position="119"/>
    </location>
</feature>
<proteinExistence type="predicted"/>
<gene>
    <name evidence="2" type="ORF">FJM65_20165</name>
</gene>
<sequence>MNFLNSLLYVRYEDRNALQIIGWWELRRPLYNIIVLVCGLLSMAVMHLLVKLGPGEDLQEPIAIVGFGFLCNLGYSLGWVTEIMNQKSQTYGPKMFKVGLYFTLFWVFLPALIHILLWVSRGFERMQ</sequence>
<dbReference type="AlphaFoldDB" id="A0A501VT46"/>
<evidence type="ECO:0000313" key="2">
    <source>
        <dbReference type="EMBL" id="TPE40258.1"/>
    </source>
</evidence>
<keyword evidence="1" id="KW-1133">Transmembrane helix</keyword>
<keyword evidence="1" id="KW-0812">Transmembrane</keyword>
<protein>
    <submittedName>
        <fullName evidence="2">Uncharacterized protein</fullName>
    </submittedName>
</protein>